<evidence type="ECO:0000256" key="2">
    <source>
        <dbReference type="ARBA" id="ARBA00022598"/>
    </source>
</evidence>
<proteinExistence type="inferred from homology"/>
<dbReference type="SUPFAM" id="SSF56801">
    <property type="entry name" value="Acetyl-CoA synthetase-like"/>
    <property type="match status" value="1"/>
</dbReference>
<comment type="similarity">
    <text evidence="1">Belongs to the ATP-dependent AMP-binding enzyme family.</text>
</comment>
<keyword evidence="2" id="KW-0436">Ligase</keyword>
<dbReference type="PANTHER" id="PTHR43201:SF5">
    <property type="entry name" value="MEDIUM-CHAIN ACYL-COA LIGASE ACSF2, MITOCHONDRIAL"/>
    <property type="match status" value="1"/>
</dbReference>
<dbReference type="EMBL" id="CP061336">
    <property type="protein sequence ID" value="QNU67962.1"/>
    <property type="molecule type" value="Genomic_DNA"/>
</dbReference>
<dbReference type="KEGG" id="rher:EHE19_005840"/>
<reference evidence="4 5" key="1">
    <citation type="submission" date="2020-09" db="EMBL/GenBank/DDBJ databases">
        <title>Characterization and genome sequencing of Ruminiclostridium sp. nov. MA18.</title>
        <authorList>
            <person name="Rettenmaier R."/>
            <person name="Kowollik M.-L."/>
            <person name="Liebl W."/>
            <person name="Zverlov V."/>
        </authorList>
    </citation>
    <scope>NUCLEOTIDE SEQUENCE [LARGE SCALE GENOMIC DNA]</scope>
    <source>
        <strain evidence="4 5">MA18</strain>
    </source>
</reference>
<dbReference type="Pfam" id="PF13193">
    <property type="entry name" value="AMP-binding_C"/>
    <property type="match status" value="1"/>
</dbReference>
<dbReference type="AlphaFoldDB" id="A0A7H1VRF0"/>
<keyword evidence="5" id="KW-1185">Reference proteome</keyword>
<dbReference type="Gene3D" id="3.30.300.30">
    <property type="match status" value="1"/>
</dbReference>
<dbReference type="GO" id="GO:0031956">
    <property type="term" value="F:medium-chain fatty acid-CoA ligase activity"/>
    <property type="evidence" value="ECO:0007669"/>
    <property type="project" value="TreeGrafter"/>
</dbReference>
<dbReference type="Gene3D" id="3.40.50.12780">
    <property type="entry name" value="N-terminal domain of ligase-like"/>
    <property type="match status" value="1"/>
</dbReference>
<gene>
    <name evidence="4" type="ORF">EHE19_005840</name>
</gene>
<accession>A0A7H1VRF0</accession>
<dbReference type="RefSeq" id="WP_171003607.1">
    <property type="nucleotide sequence ID" value="NZ_CP061336.1"/>
</dbReference>
<organism evidence="4 5">
    <name type="scientific">Ruminiclostridium herbifermentans</name>
    <dbReference type="NCBI Taxonomy" id="2488810"/>
    <lineage>
        <taxon>Bacteria</taxon>
        <taxon>Bacillati</taxon>
        <taxon>Bacillota</taxon>
        <taxon>Clostridia</taxon>
        <taxon>Eubacteriales</taxon>
        <taxon>Oscillospiraceae</taxon>
        <taxon>Ruminiclostridium</taxon>
    </lineage>
</organism>
<name>A0A7H1VRF0_9FIRM</name>
<dbReference type="Proteomes" id="UP000306409">
    <property type="component" value="Chromosome"/>
</dbReference>
<protein>
    <submittedName>
        <fullName evidence="4">AMP-binding protein</fullName>
    </submittedName>
</protein>
<evidence type="ECO:0000256" key="1">
    <source>
        <dbReference type="ARBA" id="ARBA00006432"/>
    </source>
</evidence>
<evidence type="ECO:0000313" key="5">
    <source>
        <dbReference type="Proteomes" id="UP000306409"/>
    </source>
</evidence>
<evidence type="ECO:0000259" key="3">
    <source>
        <dbReference type="Pfam" id="PF13193"/>
    </source>
</evidence>
<dbReference type="InterPro" id="IPR045851">
    <property type="entry name" value="AMP-bd_C_sf"/>
</dbReference>
<feature type="domain" description="AMP-binding enzyme C-terminal" evidence="3">
    <location>
        <begin position="92"/>
        <end position="167"/>
    </location>
</feature>
<dbReference type="PANTHER" id="PTHR43201">
    <property type="entry name" value="ACYL-COA SYNTHETASE"/>
    <property type="match status" value="1"/>
</dbReference>
<dbReference type="InterPro" id="IPR042099">
    <property type="entry name" value="ANL_N_sf"/>
</dbReference>
<dbReference type="InterPro" id="IPR025110">
    <property type="entry name" value="AMP-bd_C"/>
</dbReference>
<evidence type="ECO:0000313" key="4">
    <source>
        <dbReference type="EMBL" id="QNU67962.1"/>
    </source>
</evidence>
<sequence length="204" mass="23207">MFWTIPNTEARIIDKDTGADSQEGQLGELIIRSPNCMLGYYKKEYETSQALDKDGWLHTGDLASKTTDGFIKIDGRIKDIIIRGGENISPTEIEVAMCEVDGVFDAKVVGVYDEVMGEKIAAAIISNSNVEDLCQQIETTLENKISRNKMPEYYFKVDSYPVNSNGKVVKNELKKIVHRLIAENKFKERESCLHNSKRKYRLYQ</sequence>
<dbReference type="GO" id="GO:0006631">
    <property type="term" value="P:fatty acid metabolic process"/>
    <property type="evidence" value="ECO:0007669"/>
    <property type="project" value="TreeGrafter"/>
</dbReference>